<dbReference type="PATRIC" id="fig|1283301.3.peg.7230"/>
<sequence length="469" mass="46966">MVAAHGVECGEPGPGGVHADPGARRVDQEEDPPFLAQPLGGGDDGDGVLGLLVRREFGQHEEVDVGDAAQRLDAGLVGLGTDEVARPGRLAVLAALKWEDGRVDRGLQPQVVGALAEEADDVLGVGGARDDLDAPAEGGDLGARECVLAWRVGQGAQLALQQQRQLGDGVRGLAVVVGVVERELPFDVADLDGEVHGEVGQFVPEGLGDGAGRVGAALADDLDADQPGAGVDDGLHVPAVGRVGGQAGVALAGLALGVVDAQVEGLVGAGRVVVDGDAQAVAPHAGFLGVHLEDVALAVALGGLQRDTGGLPAAGLGDPDDHGDGAAVAEELVNGVADGALGAQSPEAALELGEAGDADRLVQRTAPGVAHEGGHRSGQGRDGAGAAGKLFDVDAGIRRLGGAHCTHRHSPSYPCLGHRMKAPREVREGRFGHARGLGPPPVGGGHARTSSVPPSVPVRFGRTGQAARL</sequence>
<evidence type="ECO:0000313" key="3">
    <source>
        <dbReference type="Proteomes" id="UP000015001"/>
    </source>
</evidence>
<feature type="region of interest" description="Disordered" evidence="1">
    <location>
        <begin position="1"/>
        <end position="43"/>
    </location>
</feature>
<dbReference type="EMBL" id="AOPY01001618">
    <property type="protein sequence ID" value="EPJ35665.1"/>
    <property type="molecule type" value="Genomic_DNA"/>
</dbReference>
<reference evidence="2 3" key="1">
    <citation type="submission" date="2013-02" db="EMBL/GenBank/DDBJ databases">
        <title>Draft Genome Sequence of Streptomyces afghaniensis, Which Produces Compounds of the Julimycin B-Complex.</title>
        <authorList>
            <person name="Gruening B.A."/>
            <person name="Praeg A."/>
            <person name="Erxleben A."/>
            <person name="Guenther S."/>
            <person name="Fiedler H.-P."/>
            <person name="Goodfellow M."/>
            <person name="Mueller M."/>
        </authorList>
    </citation>
    <scope>NUCLEOTIDE SEQUENCE [LARGE SCALE GENOMIC DNA]</scope>
    <source>
        <strain evidence="2 3">772</strain>
    </source>
</reference>
<proteinExistence type="predicted"/>
<evidence type="ECO:0000313" key="2">
    <source>
        <dbReference type="EMBL" id="EPJ35665.1"/>
    </source>
</evidence>
<name>S4MJ98_9ACTN</name>
<accession>S4MJ98</accession>
<comment type="caution">
    <text evidence="2">The sequence shown here is derived from an EMBL/GenBank/DDBJ whole genome shotgun (WGS) entry which is preliminary data.</text>
</comment>
<evidence type="ECO:0000256" key="1">
    <source>
        <dbReference type="SAM" id="MobiDB-lite"/>
    </source>
</evidence>
<protein>
    <submittedName>
        <fullName evidence="2">Uncharacterized protein</fullName>
    </submittedName>
</protein>
<dbReference type="AlphaFoldDB" id="S4MJ98"/>
<organism evidence="2 3">
    <name type="scientific">Streptomyces afghaniensis 772</name>
    <dbReference type="NCBI Taxonomy" id="1283301"/>
    <lineage>
        <taxon>Bacteria</taxon>
        <taxon>Bacillati</taxon>
        <taxon>Actinomycetota</taxon>
        <taxon>Actinomycetes</taxon>
        <taxon>Kitasatosporales</taxon>
        <taxon>Streptomycetaceae</taxon>
        <taxon>Streptomyces</taxon>
    </lineage>
</organism>
<feature type="region of interest" description="Disordered" evidence="1">
    <location>
        <begin position="431"/>
        <end position="469"/>
    </location>
</feature>
<gene>
    <name evidence="2" type="ORF">STAFG_7281</name>
</gene>
<feature type="compositionally biased region" description="Low complexity" evidence="1">
    <location>
        <begin position="1"/>
        <end position="11"/>
    </location>
</feature>
<keyword evidence="3" id="KW-1185">Reference proteome</keyword>
<dbReference type="Proteomes" id="UP000015001">
    <property type="component" value="Unassembled WGS sequence"/>
</dbReference>
<dbReference type="HOGENOM" id="CLU_582550_0_0_11"/>